<evidence type="ECO:0000256" key="1">
    <source>
        <dbReference type="SAM" id="Coils"/>
    </source>
</evidence>
<dbReference type="RefSeq" id="XP_022252957.1">
    <property type="nucleotide sequence ID" value="XM_022397249.1"/>
</dbReference>
<accession>A0ABM1TAQ1</accession>
<evidence type="ECO:0000256" key="2">
    <source>
        <dbReference type="SAM" id="Phobius"/>
    </source>
</evidence>
<dbReference type="RefSeq" id="XP_013784787.1">
    <property type="nucleotide sequence ID" value="XM_013929333.2"/>
</dbReference>
<keyword evidence="3" id="KW-1185">Reference proteome</keyword>
<feature type="coiled-coil region" evidence="1">
    <location>
        <begin position="109"/>
        <end position="136"/>
    </location>
</feature>
<evidence type="ECO:0000313" key="5">
    <source>
        <dbReference type="RefSeq" id="XP_022252957.1"/>
    </source>
</evidence>
<evidence type="ECO:0000313" key="4">
    <source>
        <dbReference type="RefSeq" id="XP_013784787.1"/>
    </source>
</evidence>
<keyword evidence="1" id="KW-0175">Coiled coil</keyword>
<evidence type="ECO:0000313" key="3">
    <source>
        <dbReference type="Proteomes" id="UP000694941"/>
    </source>
</evidence>
<gene>
    <name evidence="4 5" type="primary">LOC106468885</name>
</gene>
<reference evidence="4 5" key="1">
    <citation type="submission" date="2025-05" db="UniProtKB">
        <authorList>
            <consortium name="RefSeq"/>
        </authorList>
    </citation>
    <scope>IDENTIFICATION</scope>
    <source>
        <tissue evidence="4 5">Muscle</tissue>
    </source>
</reference>
<keyword evidence="2" id="KW-0472">Membrane</keyword>
<name>A0ABM1TAQ1_LIMPO</name>
<proteinExistence type="predicted"/>
<keyword evidence="2" id="KW-1133">Transmembrane helix</keyword>
<dbReference type="GeneID" id="106468885"/>
<protein>
    <submittedName>
        <fullName evidence="4 5">Uncharacterized protein LOC106468885</fullName>
    </submittedName>
</protein>
<dbReference type="Proteomes" id="UP000694941">
    <property type="component" value="Unplaced"/>
</dbReference>
<keyword evidence="2" id="KW-0812">Transmembrane</keyword>
<organism evidence="3 5">
    <name type="scientific">Limulus polyphemus</name>
    <name type="common">Atlantic horseshoe crab</name>
    <dbReference type="NCBI Taxonomy" id="6850"/>
    <lineage>
        <taxon>Eukaryota</taxon>
        <taxon>Metazoa</taxon>
        <taxon>Ecdysozoa</taxon>
        <taxon>Arthropoda</taxon>
        <taxon>Chelicerata</taxon>
        <taxon>Merostomata</taxon>
        <taxon>Xiphosura</taxon>
        <taxon>Limulidae</taxon>
        <taxon>Limulus</taxon>
    </lineage>
</organism>
<feature type="transmembrane region" description="Helical" evidence="2">
    <location>
        <begin position="28"/>
        <end position="49"/>
    </location>
</feature>
<sequence length="136" mass="15386">METKSSEGLLGSSVTRNFSQVNNMNQDAALLGLGLGMGLLSVLVILFVIRRVRQQKRLAMKYRASSRDSLDPTEYMKMLASIDGKIGMMKIFEKRHQIPEIACNDLGYIDEVFVDIRELANEKQKLESSENEQTKN</sequence>